<dbReference type="Pfam" id="PF04138">
    <property type="entry name" value="GtrA_DPMS_TM"/>
    <property type="match status" value="1"/>
</dbReference>
<sequence length="201" mass="22782">MVQVSNACAATGPDQHRQHKVGPYTVAVNLIDRVREVLPPKHRELAKFIVVGGTSWIVDTGLFTLLSHTVLDGKVITSKFISVLISTIVNYILNREWSFSNRGGRARHHEVSLFFLFNAVALGLNLLPLWFSHYLLEFNQQHYSRLTVSITDFIAANIIGTLIAMVFRYWAYRRWVFPDDLKDEGKLPAVESPTAEADTTR</sequence>
<comment type="similarity">
    <text evidence="2">Belongs to the GtrA family.</text>
</comment>
<keyword evidence="9" id="KW-1185">Reference proteome</keyword>
<evidence type="ECO:0000259" key="7">
    <source>
        <dbReference type="Pfam" id="PF04138"/>
    </source>
</evidence>
<protein>
    <submittedName>
        <fullName evidence="8">Putative flippase GtrA (Transmembrane translocase of bactoprenol-linked glucose)</fullName>
    </submittedName>
</protein>
<evidence type="ECO:0000256" key="3">
    <source>
        <dbReference type="ARBA" id="ARBA00022692"/>
    </source>
</evidence>
<dbReference type="EMBL" id="LT629710">
    <property type="protein sequence ID" value="SDP03748.1"/>
    <property type="molecule type" value="Genomic_DNA"/>
</dbReference>
<comment type="subcellular location">
    <subcellularLocation>
        <location evidence="1">Membrane</location>
        <topology evidence="1">Multi-pass membrane protein</topology>
    </subcellularLocation>
</comment>
<feature type="transmembrane region" description="Helical" evidence="6">
    <location>
        <begin position="153"/>
        <end position="172"/>
    </location>
</feature>
<feature type="domain" description="GtrA/DPMS transmembrane" evidence="7">
    <location>
        <begin position="47"/>
        <end position="177"/>
    </location>
</feature>
<dbReference type="GO" id="GO:0000271">
    <property type="term" value="P:polysaccharide biosynthetic process"/>
    <property type="evidence" value="ECO:0007669"/>
    <property type="project" value="InterPro"/>
</dbReference>
<evidence type="ECO:0000256" key="2">
    <source>
        <dbReference type="ARBA" id="ARBA00009399"/>
    </source>
</evidence>
<accession>A0A1H0PGG2</accession>
<dbReference type="PANTHER" id="PTHR38459">
    <property type="entry name" value="PROPHAGE BACTOPRENOL-LINKED GLUCOSE TRANSLOCASE HOMOLOG"/>
    <property type="match status" value="1"/>
</dbReference>
<evidence type="ECO:0000256" key="5">
    <source>
        <dbReference type="ARBA" id="ARBA00023136"/>
    </source>
</evidence>
<reference evidence="8 9" key="1">
    <citation type="submission" date="2016-10" db="EMBL/GenBank/DDBJ databases">
        <authorList>
            <person name="de Groot N.N."/>
        </authorList>
    </citation>
    <scope>NUCLEOTIDE SEQUENCE [LARGE SCALE GENOMIC DNA]</scope>
    <source>
        <strain evidence="9">P4-7,KCTC 19426,CECT 7604</strain>
    </source>
</reference>
<keyword evidence="5 6" id="KW-0472">Membrane</keyword>
<keyword evidence="4 6" id="KW-1133">Transmembrane helix</keyword>
<dbReference type="PANTHER" id="PTHR38459:SF1">
    <property type="entry name" value="PROPHAGE BACTOPRENOL-LINKED GLUCOSE TRANSLOCASE HOMOLOG"/>
    <property type="match status" value="1"/>
</dbReference>
<feature type="transmembrane region" description="Helical" evidence="6">
    <location>
        <begin position="113"/>
        <end position="133"/>
    </location>
</feature>
<dbReference type="InterPro" id="IPR051401">
    <property type="entry name" value="GtrA_CellWall_Glycosyl"/>
</dbReference>
<keyword evidence="3 6" id="KW-0812">Transmembrane</keyword>
<dbReference type="InterPro" id="IPR007267">
    <property type="entry name" value="GtrA_DPMS_TM"/>
</dbReference>
<proteinExistence type="inferred from homology"/>
<evidence type="ECO:0000256" key="4">
    <source>
        <dbReference type="ARBA" id="ARBA00022989"/>
    </source>
</evidence>
<dbReference type="GO" id="GO:0005886">
    <property type="term" value="C:plasma membrane"/>
    <property type="evidence" value="ECO:0007669"/>
    <property type="project" value="TreeGrafter"/>
</dbReference>
<evidence type="ECO:0000313" key="8">
    <source>
        <dbReference type="EMBL" id="SDP03748.1"/>
    </source>
</evidence>
<evidence type="ECO:0000313" key="9">
    <source>
        <dbReference type="Proteomes" id="UP000198741"/>
    </source>
</evidence>
<dbReference type="AlphaFoldDB" id="A0A1H0PGG2"/>
<evidence type="ECO:0000256" key="6">
    <source>
        <dbReference type="SAM" id="Phobius"/>
    </source>
</evidence>
<gene>
    <name evidence="8" type="ORF">SAMN04515671_2753</name>
</gene>
<name>A0A1H0PGG2_9ACTN</name>
<evidence type="ECO:0000256" key="1">
    <source>
        <dbReference type="ARBA" id="ARBA00004141"/>
    </source>
</evidence>
<organism evidence="8 9">
    <name type="scientific">Nakamurella panacisegetis</name>
    <dbReference type="NCBI Taxonomy" id="1090615"/>
    <lineage>
        <taxon>Bacteria</taxon>
        <taxon>Bacillati</taxon>
        <taxon>Actinomycetota</taxon>
        <taxon>Actinomycetes</taxon>
        <taxon>Nakamurellales</taxon>
        <taxon>Nakamurellaceae</taxon>
        <taxon>Nakamurella</taxon>
    </lineage>
</organism>
<dbReference type="STRING" id="1090615.SAMN04515671_2753"/>
<feature type="transmembrane region" description="Helical" evidence="6">
    <location>
        <begin position="76"/>
        <end position="93"/>
    </location>
</feature>
<feature type="transmembrane region" description="Helical" evidence="6">
    <location>
        <begin position="48"/>
        <end position="70"/>
    </location>
</feature>
<dbReference type="Proteomes" id="UP000198741">
    <property type="component" value="Chromosome I"/>
</dbReference>